<comment type="similarity">
    <text evidence="1">Belongs to the peptidase A1 family.</text>
</comment>
<feature type="compositionally biased region" description="Low complexity" evidence="3">
    <location>
        <begin position="464"/>
        <end position="484"/>
    </location>
</feature>
<accession>A0A8H3DAA3</accession>
<feature type="active site" evidence="2">
    <location>
        <position position="284"/>
    </location>
</feature>
<keyword evidence="5" id="KW-0732">Signal</keyword>
<feature type="signal peptide" evidence="5">
    <location>
        <begin position="1"/>
        <end position="18"/>
    </location>
</feature>
<dbReference type="Pfam" id="PF00026">
    <property type="entry name" value="Asp"/>
    <property type="match status" value="1"/>
</dbReference>
<dbReference type="GO" id="GO:0006508">
    <property type="term" value="P:proteolysis"/>
    <property type="evidence" value="ECO:0007669"/>
    <property type="project" value="InterPro"/>
</dbReference>
<dbReference type="PANTHER" id="PTHR47966:SF57">
    <property type="entry name" value="PEPTIDASE A1 DOMAIN-CONTAINING PROTEIN"/>
    <property type="match status" value="1"/>
</dbReference>
<dbReference type="Proteomes" id="UP000663831">
    <property type="component" value="Unassembled WGS sequence"/>
</dbReference>
<dbReference type="CDD" id="cd05471">
    <property type="entry name" value="pepsin_like"/>
    <property type="match status" value="1"/>
</dbReference>
<keyword evidence="4" id="KW-0472">Membrane</keyword>
<proteinExistence type="inferred from homology"/>
<dbReference type="InterPro" id="IPR001461">
    <property type="entry name" value="Aspartic_peptidase_A1"/>
</dbReference>
<sequence>MKCTTLSLVLGFIGLSNAIHLPVQRIRPRATGSTSMSKQRGGAGLGNTNNIMYTAEVKVGGTSYTLQLDTGSSDLWFAPGQNYNKTFAPAKKYEDFQANLTYGTGWAAGAVAQTDVEFAGFSITNQSFLFIEELSQWDIDFEQEYPLYQGIAGLSFDTLSEINKVVLNNTKDTWGRSLMSNIFLADPSTPNHITFLLDRTGDLNDTDTGYFDIGTYAQGYEKVANQPKLDVFTGFESAVLQWNTLVHGLSINGKKQHLKTSVVANKDIGLTGVPPKGTVSALLDTGTSAAEIPEAAFHELYKAMGGVLVKGASVYVVPCLAQADLVITIGNIPVSVHPLDLTEVQVDDFGTGKNLTFCTSAYAPASYGGADNDIILGDSFLRNVYAVYNYGDFVKTESGHNTSSPFIQILPLTNSTAASEEFKEARAKALEGLPPQLDVKTVNDPTPKALPSTSFSTKNGTNGSNVNAALSKSSSSVSDNSSGSDSLQTLASLAPIALGFLGASVGLLLILIAVVAYGLLQLRKQGSTRTAAYVPLPLKREQAGGYKDDGQGRYDTPFKG</sequence>
<comment type="caution">
    <text evidence="7">The sequence shown here is derived from an EMBL/GenBank/DDBJ whole genome shotgun (WGS) entry which is preliminary data.</text>
</comment>
<feature type="region of interest" description="Disordered" evidence="3">
    <location>
        <begin position="434"/>
        <end position="484"/>
    </location>
</feature>
<dbReference type="PROSITE" id="PS51767">
    <property type="entry name" value="PEPTIDASE_A1"/>
    <property type="match status" value="1"/>
</dbReference>
<evidence type="ECO:0000313" key="8">
    <source>
        <dbReference type="Proteomes" id="UP000663831"/>
    </source>
</evidence>
<feature type="domain" description="Peptidase A1" evidence="6">
    <location>
        <begin position="53"/>
        <end position="398"/>
    </location>
</feature>
<dbReference type="GO" id="GO:0004190">
    <property type="term" value="F:aspartic-type endopeptidase activity"/>
    <property type="evidence" value="ECO:0007669"/>
    <property type="project" value="InterPro"/>
</dbReference>
<dbReference type="PRINTS" id="PR00792">
    <property type="entry name" value="PEPSIN"/>
</dbReference>
<feature type="compositionally biased region" description="Polar residues" evidence="3">
    <location>
        <begin position="451"/>
        <end position="463"/>
    </location>
</feature>
<dbReference type="Gene3D" id="2.40.70.10">
    <property type="entry name" value="Acid Proteases"/>
    <property type="match status" value="2"/>
</dbReference>
<name>A0A8H3DAA3_9AGAM</name>
<evidence type="ECO:0000256" key="4">
    <source>
        <dbReference type="SAM" id="Phobius"/>
    </source>
</evidence>
<keyword evidence="4" id="KW-1133">Transmembrane helix</keyword>
<dbReference type="AlphaFoldDB" id="A0A8H3DAA3"/>
<dbReference type="SUPFAM" id="SSF50630">
    <property type="entry name" value="Acid proteases"/>
    <property type="match status" value="1"/>
</dbReference>
<dbReference type="InterPro" id="IPR021109">
    <property type="entry name" value="Peptidase_aspartic_dom_sf"/>
</dbReference>
<evidence type="ECO:0000259" key="6">
    <source>
        <dbReference type="PROSITE" id="PS51767"/>
    </source>
</evidence>
<gene>
    <name evidence="7" type="ORF">RDB_LOCUS145488</name>
</gene>
<evidence type="ECO:0000256" key="5">
    <source>
        <dbReference type="SAM" id="SignalP"/>
    </source>
</evidence>
<protein>
    <recommendedName>
        <fullName evidence="6">Peptidase A1 domain-containing protein</fullName>
    </recommendedName>
</protein>
<dbReference type="InterPro" id="IPR033121">
    <property type="entry name" value="PEPTIDASE_A1"/>
</dbReference>
<organism evidence="7 8">
    <name type="scientific">Rhizoctonia solani</name>
    <dbReference type="NCBI Taxonomy" id="456999"/>
    <lineage>
        <taxon>Eukaryota</taxon>
        <taxon>Fungi</taxon>
        <taxon>Dikarya</taxon>
        <taxon>Basidiomycota</taxon>
        <taxon>Agaricomycotina</taxon>
        <taxon>Agaricomycetes</taxon>
        <taxon>Cantharellales</taxon>
        <taxon>Ceratobasidiaceae</taxon>
        <taxon>Rhizoctonia</taxon>
    </lineage>
</organism>
<dbReference type="EMBL" id="CAJMWV010006425">
    <property type="protein sequence ID" value="CAE6521621.1"/>
    <property type="molecule type" value="Genomic_DNA"/>
</dbReference>
<evidence type="ECO:0000256" key="1">
    <source>
        <dbReference type="ARBA" id="ARBA00007447"/>
    </source>
</evidence>
<feature type="active site" evidence="2">
    <location>
        <position position="69"/>
    </location>
</feature>
<feature type="chain" id="PRO_5034477087" description="Peptidase A1 domain-containing protein" evidence="5">
    <location>
        <begin position="19"/>
        <end position="560"/>
    </location>
</feature>
<keyword evidence="4" id="KW-0812">Transmembrane</keyword>
<dbReference type="InterPro" id="IPR034164">
    <property type="entry name" value="Pepsin-like_dom"/>
</dbReference>
<dbReference type="PANTHER" id="PTHR47966">
    <property type="entry name" value="BETA-SITE APP-CLEAVING ENZYME, ISOFORM A-RELATED"/>
    <property type="match status" value="1"/>
</dbReference>
<evidence type="ECO:0000256" key="3">
    <source>
        <dbReference type="SAM" id="MobiDB-lite"/>
    </source>
</evidence>
<evidence type="ECO:0000256" key="2">
    <source>
        <dbReference type="PIRSR" id="PIRSR601461-1"/>
    </source>
</evidence>
<reference evidence="7" key="1">
    <citation type="submission" date="2021-01" db="EMBL/GenBank/DDBJ databases">
        <authorList>
            <person name="Kaushik A."/>
        </authorList>
    </citation>
    <scope>NUCLEOTIDE SEQUENCE</scope>
    <source>
        <strain evidence="7">AG3-1AP</strain>
    </source>
</reference>
<evidence type="ECO:0000313" key="7">
    <source>
        <dbReference type="EMBL" id="CAE6521621.1"/>
    </source>
</evidence>
<feature type="transmembrane region" description="Helical" evidence="4">
    <location>
        <begin position="496"/>
        <end position="520"/>
    </location>
</feature>